<protein>
    <submittedName>
        <fullName evidence="2">Uncharacterized protein</fullName>
    </submittedName>
</protein>
<feature type="compositionally biased region" description="Basic residues" evidence="1">
    <location>
        <begin position="52"/>
        <end position="62"/>
    </location>
</feature>
<dbReference type="Proteomes" id="UP000823388">
    <property type="component" value="Chromosome 2N"/>
</dbReference>
<feature type="compositionally biased region" description="Low complexity" evidence="1">
    <location>
        <begin position="63"/>
        <end position="74"/>
    </location>
</feature>
<sequence length="259" mass="28488">MDHSAQQVADKEGGEIYLSAARGEAPPPPLHSHFTCCLSGPSRSILRFLAGHGRRRRRRRHLPLPAAARVQRCPRPAPQRPAPGPPAPPRRPRPPPLRVPPRPPRPAPALRRGRRRGVLVGRRGVWRGRGVLRRGRERGGGGAGGRGPARVLVATKPAAARRGSRPALRRQPALHLHLRGALRGLRRGRQGRRRADNLRQGHQPEPRLRLHHHGHRRGGRQGHPDVRWRPAGREDGEGELPGGAAGRGEENGHNGWPQA</sequence>
<dbReference type="AlphaFoldDB" id="A0A8T0VDV3"/>
<feature type="region of interest" description="Disordered" evidence="1">
    <location>
        <begin position="1"/>
        <end position="29"/>
    </location>
</feature>
<feature type="compositionally biased region" description="Basic residues" evidence="1">
    <location>
        <begin position="124"/>
        <end position="136"/>
    </location>
</feature>
<gene>
    <name evidence="2" type="ORF">PVAP13_2NG042400</name>
</gene>
<feature type="compositionally biased region" description="Basic and acidic residues" evidence="1">
    <location>
        <begin position="1"/>
        <end position="14"/>
    </location>
</feature>
<accession>A0A8T0VDV3</accession>
<proteinExistence type="predicted"/>
<comment type="caution">
    <text evidence="2">The sequence shown here is derived from an EMBL/GenBank/DDBJ whole genome shotgun (WGS) entry which is preliminary data.</text>
</comment>
<reference evidence="2" key="1">
    <citation type="submission" date="2020-05" db="EMBL/GenBank/DDBJ databases">
        <title>WGS assembly of Panicum virgatum.</title>
        <authorList>
            <person name="Lovell J.T."/>
            <person name="Jenkins J."/>
            <person name="Shu S."/>
            <person name="Juenger T.E."/>
            <person name="Schmutz J."/>
        </authorList>
    </citation>
    <scope>NUCLEOTIDE SEQUENCE</scope>
    <source>
        <strain evidence="2">AP13</strain>
    </source>
</reference>
<name>A0A8T0VDV3_PANVG</name>
<feature type="compositionally biased region" description="Basic residues" evidence="1">
    <location>
        <begin position="176"/>
        <end position="192"/>
    </location>
</feature>
<feature type="compositionally biased region" description="Basic and acidic residues" evidence="1">
    <location>
        <begin position="193"/>
        <end position="208"/>
    </location>
</feature>
<dbReference type="EMBL" id="CM029040">
    <property type="protein sequence ID" value="KAG2631716.1"/>
    <property type="molecule type" value="Genomic_DNA"/>
</dbReference>
<organism evidence="2 3">
    <name type="scientific">Panicum virgatum</name>
    <name type="common">Blackwell switchgrass</name>
    <dbReference type="NCBI Taxonomy" id="38727"/>
    <lineage>
        <taxon>Eukaryota</taxon>
        <taxon>Viridiplantae</taxon>
        <taxon>Streptophyta</taxon>
        <taxon>Embryophyta</taxon>
        <taxon>Tracheophyta</taxon>
        <taxon>Spermatophyta</taxon>
        <taxon>Magnoliopsida</taxon>
        <taxon>Liliopsida</taxon>
        <taxon>Poales</taxon>
        <taxon>Poaceae</taxon>
        <taxon>PACMAD clade</taxon>
        <taxon>Panicoideae</taxon>
        <taxon>Panicodae</taxon>
        <taxon>Paniceae</taxon>
        <taxon>Panicinae</taxon>
        <taxon>Panicum</taxon>
        <taxon>Panicum sect. Hiantes</taxon>
    </lineage>
</organism>
<feature type="compositionally biased region" description="Pro residues" evidence="1">
    <location>
        <begin position="75"/>
        <end position="107"/>
    </location>
</feature>
<evidence type="ECO:0000313" key="3">
    <source>
        <dbReference type="Proteomes" id="UP000823388"/>
    </source>
</evidence>
<evidence type="ECO:0000256" key="1">
    <source>
        <dbReference type="SAM" id="MobiDB-lite"/>
    </source>
</evidence>
<feature type="region of interest" description="Disordered" evidence="1">
    <location>
        <begin position="51"/>
        <end position="259"/>
    </location>
</feature>
<evidence type="ECO:0000313" key="2">
    <source>
        <dbReference type="EMBL" id="KAG2631716.1"/>
    </source>
</evidence>
<feature type="compositionally biased region" description="Basic residues" evidence="1">
    <location>
        <begin position="209"/>
        <end position="220"/>
    </location>
</feature>
<keyword evidence="3" id="KW-1185">Reference proteome</keyword>
<feature type="compositionally biased region" description="Basic and acidic residues" evidence="1">
    <location>
        <begin position="222"/>
        <end position="235"/>
    </location>
</feature>